<dbReference type="SUPFAM" id="SSF54695">
    <property type="entry name" value="POZ domain"/>
    <property type="match status" value="1"/>
</dbReference>
<dbReference type="AlphaFoldDB" id="A0AAD6EPR3"/>
<protein>
    <submittedName>
        <fullName evidence="6">Uncharacterized protein</fullName>
    </submittedName>
</protein>
<organism evidence="6 7">
    <name type="scientific">Rhynchospora tenuis</name>
    <dbReference type="NCBI Taxonomy" id="198213"/>
    <lineage>
        <taxon>Eukaryota</taxon>
        <taxon>Viridiplantae</taxon>
        <taxon>Streptophyta</taxon>
        <taxon>Embryophyta</taxon>
        <taxon>Tracheophyta</taxon>
        <taxon>Spermatophyta</taxon>
        <taxon>Magnoliopsida</taxon>
        <taxon>Liliopsida</taxon>
        <taxon>Poales</taxon>
        <taxon>Cyperaceae</taxon>
        <taxon>Cyperoideae</taxon>
        <taxon>Rhynchosporeae</taxon>
        <taxon>Rhynchospora</taxon>
    </lineage>
</organism>
<dbReference type="InterPro" id="IPR001232">
    <property type="entry name" value="SKP1-like"/>
</dbReference>
<dbReference type="Proteomes" id="UP001210211">
    <property type="component" value="Unassembled WGS sequence"/>
</dbReference>
<comment type="pathway">
    <text evidence="1">Protein modification; protein ubiquitination.</text>
</comment>
<evidence type="ECO:0000256" key="4">
    <source>
        <dbReference type="SAM" id="MobiDB-lite"/>
    </source>
</evidence>
<evidence type="ECO:0000256" key="3">
    <source>
        <dbReference type="ARBA" id="ARBA00022786"/>
    </source>
</evidence>
<dbReference type="SMART" id="SM00512">
    <property type="entry name" value="Skp1"/>
    <property type="match status" value="1"/>
</dbReference>
<gene>
    <name evidence="6" type="ORF">LUZ61_000331</name>
</gene>
<dbReference type="InterPro" id="IPR036296">
    <property type="entry name" value="SKP1-like_dim_sf"/>
</dbReference>
<name>A0AAD6EPR3_9POAL</name>
<evidence type="ECO:0000256" key="1">
    <source>
        <dbReference type="ARBA" id="ARBA00004906"/>
    </source>
</evidence>
<dbReference type="EMBL" id="JAMRDG010000001">
    <property type="protein sequence ID" value="KAJ3696626.1"/>
    <property type="molecule type" value="Genomic_DNA"/>
</dbReference>
<dbReference type="GO" id="GO:0009867">
    <property type="term" value="P:jasmonic acid mediated signaling pathway"/>
    <property type="evidence" value="ECO:0007669"/>
    <property type="project" value="UniProtKB-ARBA"/>
</dbReference>
<dbReference type="SUPFAM" id="SSF81382">
    <property type="entry name" value="Skp1 dimerisation domain-like"/>
    <property type="match status" value="1"/>
</dbReference>
<feature type="region of interest" description="Disordered" evidence="4">
    <location>
        <begin position="162"/>
        <end position="183"/>
    </location>
</feature>
<evidence type="ECO:0000256" key="5">
    <source>
        <dbReference type="SAM" id="SignalP"/>
    </source>
</evidence>
<dbReference type="GO" id="GO:0006511">
    <property type="term" value="P:ubiquitin-dependent protein catabolic process"/>
    <property type="evidence" value="ECO:0007669"/>
    <property type="project" value="InterPro"/>
</dbReference>
<comment type="similarity">
    <text evidence="2">Belongs to the SKP1 family.</text>
</comment>
<sequence length="183" mass="20655">MAAEAPLFIFYLLLFFSSSMKASSQPSPQSDHTTIQNLHLTTIDGDLFVVNRVILYESDLIKQEIYNSHASSNIKLHNTTSRWLRKLIYYVENFNRSNFAVSEWEEDMRNGCQVLFDLILASNELRMKSVLDMATGILGGMVIGKSVAEICRMFNITSPNCQEATRAEPHEEPQDSGGTYGYG</sequence>
<proteinExistence type="inferred from homology"/>
<comment type="caution">
    <text evidence="6">The sequence shown here is derived from an EMBL/GenBank/DDBJ whole genome shotgun (WGS) entry which is preliminary data.</text>
</comment>
<dbReference type="PANTHER" id="PTHR11165">
    <property type="entry name" value="SKP1"/>
    <property type="match status" value="1"/>
</dbReference>
<keyword evidence="7" id="KW-1185">Reference proteome</keyword>
<reference evidence="6 7" key="1">
    <citation type="journal article" date="2022" name="Cell">
        <title>Repeat-based holocentromeres influence genome architecture and karyotype evolution.</title>
        <authorList>
            <person name="Hofstatter P.G."/>
            <person name="Thangavel G."/>
            <person name="Lux T."/>
            <person name="Neumann P."/>
            <person name="Vondrak T."/>
            <person name="Novak P."/>
            <person name="Zhang M."/>
            <person name="Costa L."/>
            <person name="Castellani M."/>
            <person name="Scott A."/>
            <person name="Toegelov H."/>
            <person name="Fuchs J."/>
            <person name="Mata-Sucre Y."/>
            <person name="Dias Y."/>
            <person name="Vanzela A.L.L."/>
            <person name="Huettel B."/>
            <person name="Almeida C.C.S."/>
            <person name="Simkova H."/>
            <person name="Souza G."/>
            <person name="Pedrosa-Harand A."/>
            <person name="Macas J."/>
            <person name="Mayer K.F.X."/>
            <person name="Houben A."/>
            <person name="Marques A."/>
        </authorList>
    </citation>
    <scope>NUCLEOTIDE SEQUENCE [LARGE SCALE GENOMIC DNA]</scope>
    <source>
        <strain evidence="6">RhyTen1mFocal</strain>
    </source>
</reference>
<evidence type="ECO:0000313" key="7">
    <source>
        <dbReference type="Proteomes" id="UP001210211"/>
    </source>
</evidence>
<dbReference type="InterPro" id="IPR016897">
    <property type="entry name" value="SKP1"/>
</dbReference>
<dbReference type="Gene3D" id="3.30.710.10">
    <property type="entry name" value="Potassium Channel Kv1.1, Chain A"/>
    <property type="match status" value="1"/>
</dbReference>
<keyword evidence="5" id="KW-0732">Signal</keyword>
<evidence type="ECO:0000313" key="6">
    <source>
        <dbReference type="EMBL" id="KAJ3696626.1"/>
    </source>
</evidence>
<keyword evidence="3" id="KW-0833">Ubl conjugation pathway</keyword>
<dbReference type="InterPro" id="IPR011333">
    <property type="entry name" value="SKP1/BTB/POZ_sf"/>
</dbReference>
<accession>A0AAD6EPR3</accession>
<evidence type="ECO:0000256" key="2">
    <source>
        <dbReference type="ARBA" id="ARBA00009993"/>
    </source>
</evidence>
<feature type="chain" id="PRO_5041953250" evidence="5">
    <location>
        <begin position="25"/>
        <end position="183"/>
    </location>
</feature>
<feature type="signal peptide" evidence="5">
    <location>
        <begin position="1"/>
        <end position="24"/>
    </location>
</feature>